<evidence type="ECO:0008006" key="3">
    <source>
        <dbReference type="Google" id="ProtNLM"/>
    </source>
</evidence>
<evidence type="ECO:0000313" key="2">
    <source>
        <dbReference type="Proteomes" id="UP000525298"/>
    </source>
</evidence>
<sequence length="83" mass="10101">MKKYFHQFVETCEDLLTFGWDRPTDEQTLICYLQMFSDDQLIRTLAGRMSDAEIEEVYNLINRLLKTHLKDSEYHRLFLKEEH</sequence>
<gene>
    <name evidence="1" type="ORF">HNR65_001049</name>
</gene>
<dbReference type="EMBL" id="JACDUS010000002">
    <property type="protein sequence ID" value="MBA2880731.1"/>
    <property type="molecule type" value="Genomic_DNA"/>
</dbReference>
<proteinExistence type="predicted"/>
<dbReference type="Proteomes" id="UP000525298">
    <property type="component" value="Unassembled WGS sequence"/>
</dbReference>
<dbReference type="RefSeq" id="WP_181550391.1">
    <property type="nucleotide sequence ID" value="NZ_JACDUS010000002.1"/>
</dbReference>
<protein>
    <recommendedName>
        <fullName evidence="3">Cytoplasmic protein</fullName>
    </recommendedName>
</protein>
<reference evidence="1 2" key="1">
    <citation type="submission" date="2020-07" db="EMBL/GenBank/DDBJ databases">
        <title>Genomic Encyclopedia of Type Strains, Phase IV (KMG-IV): sequencing the most valuable type-strain genomes for metagenomic binning, comparative biology and taxonomic classification.</title>
        <authorList>
            <person name="Goeker M."/>
        </authorList>
    </citation>
    <scope>NUCLEOTIDE SEQUENCE [LARGE SCALE GENOMIC DNA]</scope>
    <source>
        <strain evidence="1 2">DSM 17721</strain>
    </source>
</reference>
<name>A0A7W0HK55_9BACT</name>
<keyword evidence="2" id="KW-1185">Reference proteome</keyword>
<comment type="caution">
    <text evidence="1">The sequence shown here is derived from an EMBL/GenBank/DDBJ whole genome shotgun (WGS) entry which is preliminary data.</text>
</comment>
<dbReference type="AlphaFoldDB" id="A0A7W0HK55"/>
<organism evidence="1 2">
    <name type="scientific">Desulfosalsimonas propionicica</name>
    <dbReference type="NCBI Taxonomy" id="332175"/>
    <lineage>
        <taxon>Bacteria</taxon>
        <taxon>Pseudomonadati</taxon>
        <taxon>Thermodesulfobacteriota</taxon>
        <taxon>Desulfobacteria</taxon>
        <taxon>Desulfobacterales</taxon>
        <taxon>Desulfosalsimonadaceae</taxon>
        <taxon>Desulfosalsimonas</taxon>
    </lineage>
</organism>
<evidence type="ECO:0000313" key="1">
    <source>
        <dbReference type="EMBL" id="MBA2880731.1"/>
    </source>
</evidence>
<accession>A0A7W0HK55</accession>